<proteinExistence type="predicted"/>
<gene>
    <name evidence="2" type="ORF">ACFQAV_08840</name>
</gene>
<reference evidence="3" key="1">
    <citation type="journal article" date="2019" name="Int. J. Syst. Evol. Microbiol.">
        <title>The Global Catalogue of Microorganisms (GCM) 10K type strain sequencing project: providing services to taxonomists for standard genome sequencing and annotation.</title>
        <authorList>
            <consortium name="The Broad Institute Genomics Platform"/>
            <consortium name="The Broad Institute Genome Sequencing Center for Infectious Disease"/>
            <person name="Wu L."/>
            <person name="Ma J."/>
        </authorList>
    </citation>
    <scope>NUCLEOTIDE SEQUENCE [LARGE SCALE GENOMIC DNA]</scope>
    <source>
        <strain evidence="3">CCM 8927</strain>
    </source>
</reference>
<name>A0ABW1RN87_9LACO</name>
<keyword evidence="3" id="KW-1185">Reference proteome</keyword>
<evidence type="ECO:0000313" key="2">
    <source>
        <dbReference type="EMBL" id="MFC6176945.1"/>
    </source>
</evidence>
<dbReference type="Pfam" id="PF13701">
    <property type="entry name" value="DDE_Tnp_1_4"/>
    <property type="match status" value="1"/>
</dbReference>
<accession>A0ABW1RN87</accession>
<organism evidence="2 3">
    <name type="scientific">Companilactobacillus huachuanensis</name>
    <dbReference type="NCBI Taxonomy" id="2559914"/>
    <lineage>
        <taxon>Bacteria</taxon>
        <taxon>Bacillati</taxon>
        <taxon>Bacillota</taxon>
        <taxon>Bacilli</taxon>
        <taxon>Lactobacillales</taxon>
        <taxon>Lactobacillaceae</taxon>
        <taxon>Companilactobacillus</taxon>
    </lineage>
</organism>
<protein>
    <submittedName>
        <fullName evidence="2">Transposase</fullName>
    </submittedName>
</protein>
<dbReference type="InterPro" id="IPR025668">
    <property type="entry name" value="Tnp_DDE_dom"/>
</dbReference>
<evidence type="ECO:0000313" key="3">
    <source>
        <dbReference type="Proteomes" id="UP001596288"/>
    </source>
</evidence>
<dbReference type="EMBL" id="JBHSSF010000020">
    <property type="protein sequence ID" value="MFC6176945.1"/>
    <property type="molecule type" value="Genomic_DNA"/>
</dbReference>
<feature type="domain" description="Transposase DDE" evidence="1">
    <location>
        <begin position="6"/>
        <end position="84"/>
    </location>
</feature>
<comment type="caution">
    <text evidence="2">The sequence shown here is derived from an EMBL/GenBank/DDBJ whole genome shotgun (WGS) entry which is preliminary data.</text>
</comment>
<sequence>MKIIGREKLVSQPSISRFFSIITSDNLDEFRQLLWDIAQLFFEKSNQRQFVVDLDSTHSDTFGRQESSAFNAHYMAYGYHPQVVLRPPFWYATGRISSSRK</sequence>
<evidence type="ECO:0000259" key="1">
    <source>
        <dbReference type="Pfam" id="PF13701"/>
    </source>
</evidence>
<dbReference type="RefSeq" id="WP_263390686.1">
    <property type="nucleotide sequence ID" value="NZ_BJDF01000003.1"/>
</dbReference>
<dbReference type="Proteomes" id="UP001596288">
    <property type="component" value="Unassembled WGS sequence"/>
</dbReference>